<gene>
    <name evidence="1" type="ordered locus">Gobs_1170</name>
</gene>
<dbReference type="HOGENOM" id="CLU_2522821_0_0_11"/>
<organism evidence="1 2">
    <name type="scientific">Geodermatophilus obscurus (strain ATCC 25078 / DSM 43160 / JCM 3152 / CCUG 61914 / KCC A-0152 / KCTC 9177 / NBRC 13315 / NRRL B-3577 / G-20)</name>
    <dbReference type="NCBI Taxonomy" id="526225"/>
    <lineage>
        <taxon>Bacteria</taxon>
        <taxon>Bacillati</taxon>
        <taxon>Actinomycetota</taxon>
        <taxon>Actinomycetes</taxon>
        <taxon>Geodermatophilales</taxon>
        <taxon>Geodermatophilaceae</taxon>
        <taxon>Geodermatophilus</taxon>
    </lineage>
</organism>
<accession>D2SAJ4</accession>
<evidence type="ECO:0000313" key="2">
    <source>
        <dbReference type="Proteomes" id="UP000001382"/>
    </source>
</evidence>
<reference evidence="2" key="2">
    <citation type="submission" date="2010-01" db="EMBL/GenBank/DDBJ databases">
        <title>The complete genome of Geodermatophilus obscurus DSM 43160.</title>
        <authorList>
            <consortium name="US DOE Joint Genome Institute (JGI-PGF)"/>
            <person name="Lucas S."/>
            <person name="Copeland A."/>
            <person name="Lapidus A."/>
            <person name="Glavina del Rio T."/>
            <person name="Dalin E."/>
            <person name="Tice H."/>
            <person name="Bruce D."/>
            <person name="Goodwin L."/>
            <person name="Pitluck S."/>
            <person name="Kyrpides N."/>
            <person name="Mavromatis K."/>
            <person name="Ivanova N."/>
            <person name="Munk A.C."/>
            <person name="Brettin T."/>
            <person name="Detter J.C."/>
            <person name="Han C."/>
            <person name="Larimer F."/>
            <person name="Land M."/>
            <person name="Hauser L."/>
            <person name="Markowitz V."/>
            <person name="Cheng J.-F."/>
            <person name="Hugenholtz P."/>
            <person name="Woyke T."/>
            <person name="Wu D."/>
            <person name="Jando M."/>
            <person name="Schneider S."/>
            <person name="Klenk H.-P."/>
            <person name="Eisen J.A."/>
        </authorList>
    </citation>
    <scope>NUCLEOTIDE SEQUENCE [LARGE SCALE GENOMIC DNA]</scope>
    <source>
        <strain evidence="2">ATCC 25078 / DSM 43160 / JCM 3152 / KCC A-0152 / KCTC 9177 / NBRC 13315 / NRRL B-3577 / G-20</strain>
    </source>
</reference>
<dbReference type="KEGG" id="gob:Gobs_1170"/>
<keyword evidence="2" id="KW-1185">Reference proteome</keyword>
<dbReference type="EMBL" id="CP001867">
    <property type="protein sequence ID" value="ADB73923.1"/>
    <property type="molecule type" value="Genomic_DNA"/>
</dbReference>
<dbReference type="AlphaFoldDB" id="D2SAJ4"/>
<dbReference type="STRING" id="526225.Gobs_1170"/>
<sequence length="84" mass="9058">MTRELVLALAQIFHGAPVCRRLGMAAPAWWAVAAVRALGVANSLVRLGHRAVPAAGRRQVRRAHSAIRQHASMLTGPTAYQQLP</sequence>
<dbReference type="Proteomes" id="UP000001382">
    <property type="component" value="Chromosome"/>
</dbReference>
<evidence type="ECO:0000313" key="1">
    <source>
        <dbReference type="EMBL" id="ADB73923.1"/>
    </source>
</evidence>
<proteinExistence type="predicted"/>
<reference evidence="1 2" key="1">
    <citation type="journal article" date="2010" name="Stand. Genomic Sci.">
        <title>Complete genome sequence of Geodermatophilus obscurus type strain (G-20).</title>
        <authorList>
            <person name="Ivanova N."/>
            <person name="Sikorski J."/>
            <person name="Jando M."/>
            <person name="Munk C."/>
            <person name="Lapidus A."/>
            <person name="Glavina Del Rio T."/>
            <person name="Copeland A."/>
            <person name="Tice H."/>
            <person name="Cheng J.-F."/>
            <person name="Lucas S."/>
            <person name="Chen F."/>
            <person name="Nolan M."/>
            <person name="Bruce D."/>
            <person name="Goodwin L."/>
            <person name="Pitluck S."/>
            <person name="Mavromatis K."/>
            <person name="Mikhailova N."/>
            <person name="Pati A."/>
            <person name="Chen A."/>
            <person name="Palaniappan K."/>
            <person name="Land M."/>
            <person name="Hauser L."/>
            <person name="Chang Y.-J."/>
            <person name="Jeffries C.D."/>
            <person name="Meincke L."/>
            <person name="Brettin T."/>
            <person name="Detter J.C."/>
            <person name="Detter J.C."/>
            <person name="Rohde M."/>
            <person name="Goeker M."/>
            <person name="Bristow J."/>
            <person name="Eisen J.A."/>
            <person name="Markowitz V."/>
            <person name="Hugenholtz P."/>
            <person name="Kyrpides N.C."/>
            <person name="Klenk H.-P."/>
        </authorList>
    </citation>
    <scope>NUCLEOTIDE SEQUENCE [LARGE SCALE GENOMIC DNA]</scope>
    <source>
        <strain evidence="2">ATCC 25078 / DSM 43160 / JCM 3152 / KCC A-0152 / KCTC 9177 / NBRC 13315 / NRRL B-3577 / G-20</strain>
    </source>
</reference>
<dbReference type="RefSeq" id="WP_012947364.1">
    <property type="nucleotide sequence ID" value="NC_013757.1"/>
</dbReference>
<protein>
    <submittedName>
        <fullName evidence="1">Uncharacterized protein</fullName>
    </submittedName>
</protein>
<name>D2SAJ4_GEOOG</name>